<dbReference type="SUPFAM" id="SSF48264">
    <property type="entry name" value="Cytochrome P450"/>
    <property type="match status" value="1"/>
</dbReference>
<dbReference type="PANTHER" id="PTHR46300">
    <property type="entry name" value="P450, PUTATIVE (EUROFUNG)-RELATED-RELATED"/>
    <property type="match status" value="1"/>
</dbReference>
<dbReference type="GeneID" id="89934071"/>
<reference evidence="7" key="2">
    <citation type="submission" date="2023-05" db="EMBL/GenBank/DDBJ databases">
        <authorList>
            <consortium name="Lawrence Berkeley National Laboratory"/>
            <person name="Steindorff A."/>
            <person name="Hensen N."/>
            <person name="Bonometti L."/>
            <person name="Westerberg I."/>
            <person name="Brannstrom I.O."/>
            <person name="Guillou S."/>
            <person name="Cros-Aarteil S."/>
            <person name="Calhoun S."/>
            <person name="Haridas S."/>
            <person name="Kuo A."/>
            <person name="Mondo S."/>
            <person name="Pangilinan J."/>
            <person name="Riley R."/>
            <person name="Labutti K."/>
            <person name="Andreopoulos B."/>
            <person name="Lipzen A."/>
            <person name="Chen C."/>
            <person name="Yanf M."/>
            <person name="Daum C."/>
            <person name="Ng V."/>
            <person name="Clum A."/>
            <person name="Ohm R."/>
            <person name="Martin F."/>
            <person name="Silar P."/>
            <person name="Natvig D."/>
            <person name="Lalanne C."/>
            <person name="Gautier V."/>
            <person name="Ament-Velasquez S.L."/>
            <person name="Kruys A."/>
            <person name="Hutchinson M.I."/>
            <person name="Powell A.J."/>
            <person name="Barry K."/>
            <person name="Miller A.N."/>
            <person name="Grigoriev I.V."/>
            <person name="Debuchy R."/>
            <person name="Gladieux P."/>
            <person name="Thoren M.H."/>
            <person name="Johannesson H."/>
        </authorList>
    </citation>
    <scope>NUCLEOTIDE SEQUENCE</scope>
    <source>
        <strain evidence="7">CBS 508.74</strain>
    </source>
</reference>
<dbReference type="PANTHER" id="PTHR46300:SF2">
    <property type="entry name" value="CYTOCHROME P450 MONOOXYGENASE ALNH-RELATED"/>
    <property type="match status" value="1"/>
</dbReference>
<dbReference type="Pfam" id="PF00067">
    <property type="entry name" value="p450"/>
    <property type="match status" value="1"/>
</dbReference>
<reference evidence="7" key="1">
    <citation type="journal article" date="2023" name="Mol. Phylogenet. Evol.">
        <title>Genome-scale phylogeny and comparative genomics of the fungal order Sordariales.</title>
        <authorList>
            <person name="Hensen N."/>
            <person name="Bonometti L."/>
            <person name="Westerberg I."/>
            <person name="Brannstrom I.O."/>
            <person name="Guillou S."/>
            <person name="Cros-Aarteil S."/>
            <person name="Calhoun S."/>
            <person name="Haridas S."/>
            <person name="Kuo A."/>
            <person name="Mondo S."/>
            <person name="Pangilinan J."/>
            <person name="Riley R."/>
            <person name="LaButti K."/>
            <person name="Andreopoulos B."/>
            <person name="Lipzen A."/>
            <person name="Chen C."/>
            <person name="Yan M."/>
            <person name="Daum C."/>
            <person name="Ng V."/>
            <person name="Clum A."/>
            <person name="Steindorff A."/>
            <person name="Ohm R.A."/>
            <person name="Martin F."/>
            <person name="Silar P."/>
            <person name="Natvig D.O."/>
            <person name="Lalanne C."/>
            <person name="Gautier V."/>
            <person name="Ament-Velasquez S.L."/>
            <person name="Kruys A."/>
            <person name="Hutchinson M.I."/>
            <person name="Powell A.J."/>
            <person name="Barry K."/>
            <person name="Miller A.N."/>
            <person name="Grigoriev I.V."/>
            <person name="Debuchy R."/>
            <person name="Gladieux P."/>
            <person name="Hiltunen Thoren M."/>
            <person name="Johannesson H."/>
        </authorList>
    </citation>
    <scope>NUCLEOTIDE SEQUENCE</scope>
    <source>
        <strain evidence="7">CBS 508.74</strain>
    </source>
</reference>
<dbReference type="InterPro" id="IPR002401">
    <property type="entry name" value="Cyt_P450_E_grp-I"/>
</dbReference>
<dbReference type="InterPro" id="IPR001128">
    <property type="entry name" value="Cyt_P450"/>
</dbReference>
<dbReference type="Proteomes" id="UP001302812">
    <property type="component" value="Unassembled WGS sequence"/>
</dbReference>
<dbReference type="EMBL" id="MU853379">
    <property type="protein sequence ID" value="KAK4107197.1"/>
    <property type="molecule type" value="Genomic_DNA"/>
</dbReference>
<evidence type="ECO:0000256" key="2">
    <source>
        <dbReference type="ARBA" id="ARBA00022723"/>
    </source>
</evidence>
<dbReference type="AlphaFoldDB" id="A0AAN6QH97"/>
<evidence type="ECO:0000256" key="6">
    <source>
        <dbReference type="PIRSR" id="PIRSR602401-1"/>
    </source>
</evidence>
<gene>
    <name evidence="7" type="ORF">N656DRAFT_521582</name>
</gene>
<dbReference type="GO" id="GO:0004497">
    <property type="term" value="F:monooxygenase activity"/>
    <property type="evidence" value="ECO:0007669"/>
    <property type="project" value="UniProtKB-KW"/>
</dbReference>
<evidence type="ECO:0000256" key="4">
    <source>
        <dbReference type="ARBA" id="ARBA00023004"/>
    </source>
</evidence>
<evidence type="ECO:0000256" key="3">
    <source>
        <dbReference type="ARBA" id="ARBA00023002"/>
    </source>
</evidence>
<dbReference type="RefSeq" id="XP_064664767.1">
    <property type="nucleotide sequence ID" value="XM_064809947.1"/>
</dbReference>
<keyword evidence="4 6" id="KW-0408">Iron</keyword>
<evidence type="ECO:0000313" key="8">
    <source>
        <dbReference type="Proteomes" id="UP001302812"/>
    </source>
</evidence>
<evidence type="ECO:0000256" key="1">
    <source>
        <dbReference type="ARBA" id="ARBA00010617"/>
    </source>
</evidence>
<evidence type="ECO:0000313" key="7">
    <source>
        <dbReference type="EMBL" id="KAK4107197.1"/>
    </source>
</evidence>
<keyword evidence="5" id="KW-0503">Monooxygenase</keyword>
<evidence type="ECO:0000256" key="5">
    <source>
        <dbReference type="ARBA" id="ARBA00023033"/>
    </source>
</evidence>
<dbReference type="InterPro" id="IPR050364">
    <property type="entry name" value="Cytochrome_P450_fung"/>
</dbReference>
<organism evidence="7 8">
    <name type="scientific">Canariomyces notabilis</name>
    <dbReference type="NCBI Taxonomy" id="2074819"/>
    <lineage>
        <taxon>Eukaryota</taxon>
        <taxon>Fungi</taxon>
        <taxon>Dikarya</taxon>
        <taxon>Ascomycota</taxon>
        <taxon>Pezizomycotina</taxon>
        <taxon>Sordariomycetes</taxon>
        <taxon>Sordariomycetidae</taxon>
        <taxon>Sordariales</taxon>
        <taxon>Chaetomiaceae</taxon>
        <taxon>Canariomyces</taxon>
    </lineage>
</organism>
<accession>A0AAN6QH97</accession>
<dbReference type="Gene3D" id="1.10.630.10">
    <property type="entry name" value="Cytochrome P450"/>
    <property type="match status" value="1"/>
</dbReference>
<comment type="similarity">
    <text evidence="1">Belongs to the cytochrome P450 family.</text>
</comment>
<comment type="caution">
    <text evidence="7">The sequence shown here is derived from an EMBL/GenBank/DDBJ whole genome shotgun (WGS) entry which is preliminary data.</text>
</comment>
<dbReference type="GO" id="GO:0016705">
    <property type="term" value="F:oxidoreductase activity, acting on paired donors, with incorporation or reduction of molecular oxygen"/>
    <property type="evidence" value="ECO:0007669"/>
    <property type="project" value="InterPro"/>
</dbReference>
<dbReference type="CDD" id="cd11065">
    <property type="entry name" value="CYP64-like"/>
    <property type="match status" value="1"/>
</dbReference>
<dbReference type="GO" id="GO:0020037">
    <property type="term" value="F:heme binding"/>
    <property type="evidence" value="ECO:0007669"/>
    <property type="project" value="InterPro"/>
</dbReference>
<name>A0AAN6QH97_9PEZI</name>
<keyword evidence="3" id="KW-0560">Oxidoreductase</keyword>
<dbReference type="PRINTS" id="PR00463">
    <property type="entry name" value="EP450I"/>
</dbReference>
<comment type="cofactor">
    <cofactor evidence="6">
        <name>heme</name>
        <dbReference type="ChEBI" id="CHEBI:30413"/>
    </cofactor>
</comment>
<feature type="binding site" description="axial binding residue" evidence="6">
    <location>
        <position position="441"/>
    </location>
    <ligand>
        <name>heme</name>
        <dbReference type="ChEBI" id="CHEBI:30413"/>
    </ligand>
    <ligandPart>
        <name>Fe</name>
        <dbReference type="ChEBI" id="CHEBI:18248"/>
    </ligandPart>
</feature>
<proteinExistence type="inferred from homology"/>
<keyword evidence="8" id="KW-1185">Reference proteome</keyword>
<sequence>MASWYFTLLVAAVVYTVFKLKGVGRRPKGFPPGPPTLPIIGNLHQIPAKKQYLQLQKWAQTYGPVYSLILGTQVMIVLSADIAVKDLLDKRSAIYSSRPEMYIGNQVASSGLRMVLMEYGETWRQIRRIFHGLLHLKAAKSYMPYQDLESTSMMIAVLEEPDLIFDHIRRYTNSFSTQIVYGFRTPRIDDPRLLKLYKNTEDWSHVTASAGAALLDAFPVLRGLPEVARPLYRHARRVADMTVGLSMEMWGEIKGRVKEGTAKPCFCVGVVKAQQDEGHSDKMCAMMAGTAMEASSDTSASTLAGFIQAMVLYPEAQKAAQATADEVWGEEFPSLADFENPKAQYIRACVKETLRWMPTAILGIPHSPVRDDEYMGYKIPKGAAVVYNVWAIHMDPNRHANPRSFDPSRYMDDFTSSSESAQNPDVSKRDHFTFGAGRRVCSGMHVVDRSLFLVIARLVWAFDFGRAVDENGREIVPDQDDLVGGLLVQPRPFKMRITPRSEARAAKVREAWEGCKKLLDEEEQWRGVPIGMPYTTYEMDTGGEGV</sequence>
<keyword evidence="2 6" id="KW-0479">Metal-binding</keyword>
<dbReference type="InterPro" id="IPR036396">
    <property type="entry name" value="Cyt_P450_sf"/>
</dbReference>
<keyword evidence="6" id="KW-0349">Heme</keyword>
<dbReference type="GO" id="GO:0005506">
    <property type="term" value="F:iron ion binding"/>
    <property type="evidence" value="ECO:0007669"/>
    <property type="project" value="InterPro"/>
</dbReference>
<protein>
    <submittedName>
        <fullName evidence="7">Cytochrome P450</fullName>
    </submittedName>
</protein>